<feature type="compositionally biased region" description="Acidic residues" evidence="1">
    <location>
        <begin position="256"/>
        <end position="272"/>
    </location>
</feature>
<proteinExistence type="predicted"/>
<feature type="compositionally biased region" description="Acidic residues" evidence="1">
    <location>
        <begin position="85"/>
        <end position="96"/>
    </location>
</feature>
<evidence type="ECO:0000256" key="1">
    <source>
        <dbReference type="SAM" id="MobiDB-lite"/>
    </source>
</evidence>
<organism evidence="2">
    <name type="scientific">Cladocopium goreaui</name>
    <dbReference type="NCBI Taxonomy" id="2562237"/>
    <lineage>
        <taxon>Eukaryota</taxon>
        <taxon>Sar</taxon>
        <taxon>Alveolata</taxon>
        <taxon>Dinophyceae</taxon>
        <taxon>Suessiales</taxon>
        <taxon>Symbiodiniaceae</taxon>
        <taxon>Cladocopium</taxon>
    </lineage>
</organism>
<evidence type="ECO:0000313" key="2">
    <source>
        <dbReference type="EMBL" id="CAI4011707.1"/>
    </source>
</evidence>
<feature type="region of interest" description="Disordered" evidence="1">
    <location>
        <begin position="56"/>
        <end position="104"/>
    </location>
</feature>
<dbReference type="Proteomes" id="UP001152797">
    <property type="component" value="Unassembled WGS sequence"/>
</dbReference>
<feature type="region of interest" description="Disordered" evidence="1">
    <location>
        <begin position="243"/>
        <end position="289"/>
    </location>
</feature>
<dbReference type="EMBL" id="CAMXCT020005212">
    <property type="protein sequence ID" value="CAL1165082.1"/>
    <property type="molecule type" value="Genomic_DNA"/>
</dbReference>
<evidence type="ECO:0000313" key="4">
    <source>
        <dbReference type="Proteomes" id="UP001152797"/>
    </source>
</evidence>
<sequence length="378" mass="42364">MSCSKPEQVHKFASRQWSSGSLMRGLSFLNDQSKKEQVEYGDILSVAKSRLATLQAQNGQVPSTPEARVRAVTSPQDNSEKGEMSEDDLSEEEDADASQQQKKATEEYKKLAALNAKLARICKPKAHSGRLEVSQEIHKQWMAGGEQRKSLLNILIKANGDKAVFKKEIEHMQRNRIKAVCRYCTAKSRVKTHVRRDKYERNIREFWVDVATTGAFERENEETLCDKTGAEGTAVSFDLGLPAEQPQVDDRGPPSDPDDSDAEVGSGNEDDSDRSTRTKVPRPGDVQEESVFEAHENIPEVVNNLLRVQGRTDTLYEKVSAVSSNEAQESLKKVDKYRSTLGNLHDELADLKSYFDGHIKACSEDEKFDKANLISMLR</sequence>
<comment type="caution">
    <text evidence="2">The sequence shown here is derived from an EMBL/GenBank/DDBJ whole genome shotgun (WGS) entry which is preliminary data.</text>
</comment>
<keyword evidence="4" id="KW-1185">Reference proteome</keyword>
<accession>A0A9P1DK89</accession>
<reference evidence="2" key="1">
    <citation type="submission" date="2022-10" db="EMBL/GenBank/DDBJ databases">
        <authorList>
            <person name="Chen Y."/>
            <person name="Dougan E. K."/>
            <person name="Chan C."/>
            <person name="Rhodes N."/>
            <person name="Thang M."/>
        </authorList>
    </citation>
    <scope>NUCLEOTIDE SEQUENCE</scope>
</reference>
<name>A0A9P1DK89_9DINO</name>
<reference evidence="3" key="2">
    <citation type="submission" date="2024-04" db="EMBL/GenBank/DDBJ databases">
        <authorList>
            <person name="Chen Y."/>
            <person name="Shah S."/>
            <person name="Dougan E. K."/>
            <person name="Thang M."/>
            <person name="Chan C."/>
        </authorList>
    </citation>
    <scope>NUCLEOTIDE SEQUENCE [LARGE SCALE GENOMIC DNA]</scope>
</reference>
<dbReference type="EMBL" id="CAMXCT010005212">
    <property type="protein sequence ID" value="CAI4011707.1"/>
    <property type="molecule type" value="Genomic_DNA"/>
</dbReference>
<gene>
    <name evidence="2" type="ORF">C1SCF055_LOCUS36842</name>
</gene>
<dbReference type="EMBL" id="CAMXCT030005212">
    <property type="protein sequence ID" value="CAL4799019.1"/>
    <property type="molecule type" value="Genomic_DNA"/>
</dbReference>
<evidence type="ECO:0000313" key="3">
    <source>
        <dbReference type="EMBL" id="CAL1165082.1"/>
    </source>
</evidence>
<protein>
    <submittedName>
        <fullName evidence="2">Uncharacterized protein</fullName>
    </submittedName>
</protein>
<dbReference type="OrthoDB" id="443978at2759"/>
<dbReference type="AlphaFoldDB" id="A0A9P1DK89"/>